<dbReference type="EMBL" id="QYUJ01000030">
    <property type="protein sequence ID" value="RJF68865.1"/>
    <property type="molecule type" value="Genomic_DNA"/>
</dbReference>
<proteinExistence type="predicted"/>
<accession>A0A418UZD9</accession>
<evidence type="ECO:0000313" key="1">
    <source>
        <dbReference type="EMBL" id="RJF68865.1"/>
    </source>
</evidence>
<comment type="caution">
    <text evidence="1">The sequence shown here is derived from an EMBL/GenBank/DDBJ whole genome shotgun (WGS) entry which is preliminary data.</text>
</comment>
<keyword evidence="2" id="KW-1185">Reference proteome</keyword>
<protein>
    <submittedName>
        <fullName evidence="1">Uncharacterized protein</fullName>
    </submittedName>
</protein>
<reference evidence="1 2" key="1">
    <citation type="submission" date="2018-09" db="EMBL/GenBank/DDBJ databases">
        <authorList>
            <person name="Zhu H."/>
        </authorList>
    </citation>
    <scope>NUCLEOTIDE SEQUENCE [LARGE SCALE GENOMIC DNA]</scope>
    <source>
        <strain evidence="1 2">K2S05-167</strain>
    </source>
</reference>
<organism evidence="1 2">
    <name type="scientific">Deinococcus cavernae</name>
    <dbReference type="NCBI Taxonomy" id="2320857"/>
    <lineage>
        <taxon>Bacteria</taxon>
        <taxon>Thermotogati</taxon>
        <taxon>Deinococcota</taxon>
        <taxon>Deinococci</taxon>
        <taxon>Deinococcales</taxon>
        <taxon>Deinococcaceae</taxon>
        <taxon>Deinococcus</taxon>
    </lineage>
</organism>
<sequence length="156" mass="16068">MGQAADWAAQRLRRQPVVILEPQFAQQAVQLVGRPLPGERHLVADQGDRAAQQAVLQQAHGGIKVSAHTVDPGGLVPVAVGLQGHLLIGAQRGDEGELPGAADVGGFDGRVGHDRLLVGVVTAGARILVEERALAVGRVVACVQGQMMCASCSAPA</sequence>
<dbReference type="Proteomes" id="UP000286287">
    <property type="component" value="Unassembled WGS sequence"/>
</dbReference>
<gene>
    <name evidence="1" type="ORF">D3875_21125</name>
</gene>
<dbReference type="AlphaFoldDB" id="A0A418UZD9"/>
<evidence type="ECO:0000313" key="2">
    <source>
        <dbReference type="Proteomes" id="UP000286287"/>
    </source>
</evidence>
<name>A0A418UZD9_9DEIO</name>